<sequence length="580" mass="66599">MPKDPAKPEVDEGTLEPDLPLSTQSADPSTFKPLNLPYREFQANNLPKTPVDLFEAFLPPSLIAKWAVYIENDREKDLKAFKNDENAKKPLSHSTSLPEIYCFLASLIYIGLHKENSLRLYWSLASDRQPKHTLSLYISRNRFEDLYRHFAFWDPDYEDKGLPRLFSRVSEVSEIVRSTCKRFITIPLYITIDESMIGFTGRSRITTLVKNKPTPVGFKVWTVGFEGYVLDWLWHFNHLGPVGIPFPSKKGAKKLAEKRPTDPSEELQQLSRLNDSQQVIATLVRRLPQQPYHLFHDNLFTSVSLSTYLRVYKGVGVTATAREGSGIAKELAEEYKKDRKQDRLPWNSLKAKATPDGLIQQFIYKGNASTLFFSTVYAGDEPLVRVRRRRPNTKSGRAYFKDEGEKRVFVPAVVADYNHFKAGIDTANQLRSYNSWSHRIRRGREKCLFLQFILETVLCNTFLLQKWSGWQYKDQGSWREAVLQGLFERYGSLSKAGTRGYSEVNSFKKRPSEHSYGFRGKCSTCKACLGYDISNQKRVVLGPSSGNRGGIRRQTSYGCLDCDVALCNNSYCMYKWHQQN</sequence>
<comment type="caution">
    <text evidence="3">The sequence shown here is derived from an EMBL/GenBank/DDBJ whole genome shotgun (WGS) entry which is preliminary data.</text>
</comment>
<gene>
    <name evidence="3" type="ORF">RRF57_010403</name>
</gene>
<feature type="region of interest" description="Disordered" evidence="1">
    <location>
        <begin position="1"/>
        <end position="30"/>
    </location>
</feature>
<dbReference type="EMBL" id="JAWHQM010000043">
    <property type="protein sequence ID" value="KAK5634690.1"/>
    <property type="molecule type" value="Genomic_DNA"/>
</dbReference>
<keyword evidence="4" id="KW-1185">Reference proteome</keyword>
<evidence type="ECO:0000259" key="2">
    <source>
        <dbReference type="Pfam" id="PF13843"/>
    </source>
</evidence>
<evidence type="ECO:0000313" key="3">
    <source>
        <dbReference type="EMBL" id="KAK5634690.1"/>
    </source>
</evidence>
<protein>
    <recommendedName>
        <fullName evidence="2">PiggyBac transposable element-derived protein domain-containing protein</fullName>
    </recommendedName>
</protein>
<dbReference type="Proteomes" id="UP001305414">
    <property type="component" value="Unassembled WGS sequence"/>
</dbReference>
<accession>A0AAN7UL61</accession>
<proteinExistence type="predicted"/>
<dbReference type="PANTHER" id="PTHR46599">
    <property type="entry name" value="PIGGYBAC TRANSPOSABLE ELEMENT-DERIVED PROTEIN 4"/>
    <property type="match status" value="1"/>
</dbReference>
<dbReference type="InterPro" id="IPR029526">
    <property type="entry name" value="PGBD"/>
</dbReference>
<reference evidence="3 4" key="1">
    <citation type="submission" date="2023-10" db="EMBL/GenBank/DDBJ databases">
        <title>Draft genome sequence of Xylaria bambusicola isolate GMP-LS, the root and basal stem rot pathogen of sugarcane in Indonesia.</title>
        <authorList>
            <person name="Selvaraj P."/>
            <person name="Muralishankar V."/>
            <person name="Muruganantham S."/>
            <person name="Sp S."/>
            <person name="Haryani S."/>
            <person name="Lau K.J.X."/>
            <person name="Naqvi N.I."/>
        </authorList>
    </citation>
    <scope>NUCLEOTIDE SEQUENCE [LARGE SCALE GENOMIC DNA]</scope>
    <source>
        <strain evidence="3">GMP-LS</strain>
    </source>
</reference>
<evidence type="ECO:0000256" key="1">
    <source>
        <dbReference type="SAM" id="MobiDB-lite"/>
    </source>
</evidence>
<feature type="domain" description="PiggyBac transposable element-derived protein" evidence="2">
    <location>
        <begin position="49"/>
        <end position="462"/>
    </location>
</feature>
<dbReference type="PANTHER" id="PTHR46599:SF3">
    <property type="entry name" value="PIGGYBAC TRANSPOSABLE ELEMENT-DERIVED PROTEIN 4"/>
    <property type="match status" value="1"/>
</dbReference>
<dbReference type="AlphaFoldDB" id="A0AAN7UL61"/>
<evidence type="ECO:0000313" key="4">
    <source>
        <dbReference type="Proteomes" id="UP001305414"/>
    </source>
</evidence>
<organism evidence="3 4">
    <name type="scientific">Xylaria bambusicola</name>
    <dbReference type="NCBI Taxonomy" id="326684"/>
    <lineage>
        <taxon>Eukaryota</taxon>
        <taxon>Fungi</taxon>
        <taxon>Dikarya</taxon>
        <taxon>Ascomycota</taxon>
        <taxon>Pezizomycotina</taxon>
        <taxon>Sordariomycetes</taxon>
        <taxon>Xylariomycetidae</taxon>
        <taxon>Xylariales</taxon>
        <taxon>Xylariaceae</taxon>
        <taxon>Xylaria</taxon>
    </lineage>
</organism>
<dbReference type="Pfam" id="PF13843">
    <property type="entry name" value="DDE_Tnp_1_7"/>
    <property type="match status" value="1"/>
</dbReference>
<feature type="compositionally biased region" description="Basic and acidic residues" evidence="1">
    <location>
        <begin position="1"/>
        <end position="10"/>
    </location>
</feature>
<name>A0AAN7UL61_9PEZI</name>